<feature type="transmembrane region" description="Helical" evidence="1">
    <location>
        <begin position="6"/>
        <end position="27"/>
    </location>
</feature>
<dbReference type="EMBL" id="LEKV01001398">
    <property type="protein sequence ID" value="KVI08010.1"/>
    <property type="molecule type" value="Genomic_DNA"/>
</dbReference>
<reference evidence="2 3" key="1">
    <citation type="journal article" date="2016" name="Sci. Rep.">
        <title>The genome sequence of the outbreeding globe artichoke constructed de novo incorporating a phase-aware low-pass sequencing strategy of F1 progeny.</title>
        <authorList>
            <person name="Scaglione D."/>
            <person name="Reyes-Chin-Wo S."/>
            <person name="Acquadro A."/>
            <person name="Froenicke L."/>
            <person name="Portis E."/>
            <person name="Beitel C."/>
            <person name="Tirone M."/>
            <person name="Mauro R."/>
            <person name="Lo Monaco A."/>
            <person name="Mauromicale G."/>
            <person name="Faccioli P."/>
            <person name="Cattivelli L."/>
            <person name="Rieseberg L."/>
            <person name="Michelmore R."/>
            <person name="Lanteri S."/>
        </authorList>
    </citation>
    <scope>NUCLEOTIDE SEQUENCE [LARGE SCALE GENOMIC DNA]</scope>
    <source>
        <strain evidence="2">2C</strain>
    </source>
</reference>
<proteinExistence type="predicted"/>
<dbReference type="AlphaFoldDB" id="A0A118K4T2"/>
<dbReference type="Proteomes" id="UP000243975">
    <property type="component" value="Unassembled WGS sequence"/>
</dbReference>
<name>A0A118K4T2_CYNCS</name>
<feature type="transmembrane region" description="Helical" evidence="1">
    <location>
        <begin position="95"/>
        <end position="112"/>
    </location>
</feature>
<organism evidence="2 3">
    <name type="scientific">Cynara cardunculus var. scolymus</name>
    <name type="common">Globe artichoke</name>
    <name type="synonym">Cynara scolymus</name>
    <dbReference type="NCBI Taxonomy" id="59895"/>
    <lineage>
        <taxon>Eukaryota</taxon>
        <taxon>Viridiplantae</taxon>
        <taxon>Streptophyta</taxon>
        <taxon>Embryophyta</taxon>
        <taxon>Tracheophyta</taxon>
        <taxon>Spermatophyta</taxon>
        <taxon>Magnoliopsida</taxon>
        <taxon>eudicotyledons</taxon>
        <taxon>Gunneridae</taxon>
        <taxon>Pentapetalae</taxon>
        <taxon>asterids</taxon>
        <taxon>campanulids</taxon>
        <taxon>Asterales</taxon>
        <taxon>Asteraceae</taxon>
        <taxon>Carduoideae</taxon>
        <taxon>Cardueae</taxon>
        <taxon>Carduinae</taxon>
        <taxon>Cynara</taxon>
    </lineage>
</organism>
<feature type="non-terminal residue" evidence="2">
    <location>
        <position position="1"/>
    </location>
</feature>
<gene>
    <name evidence="2" type="ORF">Ccrd_013624</name>
</gene>
<evidence type="ECO:0000256" key="1">
    <source>
        <dbReference type="SAM" id="Phobius"/>
    </source>
</evidence>
<evidence type="ECO:0000313" key="2">
    <source>
        <dbReference type="EMBL" id="KVI08010.1"/>
    </source>
</evidence>
<evidence type="ECO:0000313" key="3">
    <source>
        <dbReference type="Proteomes" id="UP000243975"/>
    </source>
</evidence>
<accession>A0A118K4T2</accession>
<keyword evidence="1" id="KW-0472">Membrane</keyword>
<comment type="caution">
    <text evidence="2">The sequence shown here is derived from an EMBL/GenBank/DDBJ whole genome shotgun (WGS) entry which is preliminary data.</text>
</comment>
<keyword evidence="3" id="KW-1185">Reference proteome</keyword>
<dbReference type="Gramene" id="KVI08010">
    <property type="protein sequence ID" value="KVI08010"/>
    <property type="gene ID" value="Ccrd_013624"/>
</dbReference>
<keyword evidence="1" id="KW-1133">Transmembrane helix</keyword>
<keyword evidence="1" id="KW-0812">Transmembrane</keyword>
<sequence>FFFSWIYVGVFYAQFGSLWSIYGCYWYHNEVGGGRSEELDEAQAIGPQDRRDLAKPLAFGFMFFRSYFRCSCAYRLHFLVHHCTFFFPREHFNNFLLLPIAMHSTNVVFLLFETALNS</sequence>
<protein>
    <submittedName>
        <fullName evidence="2">Uncharacterized protein</fullName>
    </submittedName>
</protein>
<feature type="non-terminal residue" evidence="2">
    <location>
        <position position="118"/>
    </location>
</feature>